<proteinExistence type="predicted"/>
<dbReference type="AlphaFoldDB" id="A0A6A6WVM2"/>
<keyword evidence="3" id="KW-0378">Hydrolase</keyword>
<dbReference type="GO" id="GO:0016787">
    <property type="term" value="F:hydrolase activity"/>
    <property type="evidence" value="ECO:0007669"/>
    <property type="project" value="UniProtKB-KW"/>
</dbReference>
<keyword evidence="4" id="KW-1185">Reference proteome</keyword>
<dbReference type="CDD" id="cd07739">
    <property type="entry name" value="metallo-hydrolase-like_MBL-fold"/>
    <property type="match status" value="1"/>
</dbReference>
<gene>
    <name evidence="3" type="ORF">K505DRAFT_315758</name>
</gene>
<evidence type="ECO:0000313" key="4">
    <source>
        <dbReference type="Proteomes" id="UP000799757"/>
    </source>
</evidence>
<dbReference type="PANTHER" id="PTHR42951">
    <property type="entry name" value="METALLO-BETA-LACTAMASE DOMAIN-CONTAINING"/>
    <property type="match status" value="1"/>
</dbReference>
<feature type="domain" description="Metallo-beta-lactamase" evidence="2">
    <location>
        <begin position="53"/>
        <end position="244"/>
    </location>
</feature>
<dbReference type="EMBL" id="MU002260">
    <property type="protein sequence ID" value="KAF2787973.1"/>
    <property type="molecule type" value="Genomic_DNA"/>
</dbReference>
<sequence length="313" mass="34776">MRFAHFTSLLIPLVLAIPHSSPPKPLPPLSWDVYLSPALPVVTTPQQNYTFSQTAITLISGQHTAILVDCPPTYNSTNLLASWLDTKLGQRKLTQVYITHGHGDHFFGLPVLQQRFPGLQVVATPDVIAHAKEQAEGASLDFWTLHFPNHQLPPQTETWTPLPSNNTFFLEGHTLQAVPVGFTDTYNSTVLHIPSLSLVVAGDVVYGSYYQYLVESHTPELRAEWIRALRKVEELGPQSVVPSHMQEWDGFGPGHIGRTKEFLNAWGTQVEDVELEGNTKGKDELKERIESAFPERKGDFILDVAAAAAFPEV</sequence>
<dbReference type="SUPFAM" id="SSF56281">
    <property type="entry name" value="Metallo-hydrolase/oxidoreductase"/>
    <property type="match status" value="1"/>
</dbReference>
<dbReference type="Gene3D" id="3.60.15.10">
    <property type="entry name" value="Ribonuclease Z/Hydroxyacylglutathione hydrolase-like"/>
    <property type="match status" value="1"/>
</dbReference>
<accession>A0A6A6WVM2</accession>
<feature type="signal peptide" evidence="1">
    <location>
        <begin position="1"/>
        <end position="16"/>
    </location>
</feature>
<evidence type="ECO:0000259" key="2">
    <source>
        <dbReference type="SMART" id="SM00849"/>
    </source>
</evidence>
<dbReference type="InterPro" id="IPR050855">
    <property type="entry name" value="NDM-1-like"/>
</dbReference>
<dbReference type="InterPro" id="IPR001279">
    <property type="entry name" value="Metallo-B-lactamas"/>
</dbReference>
<dbReference type="PANTHER" id="PTHR42951:SF14">
    <property type="entry name" value="METALLO-BETA-LACTAMASE SUPERFAMILY PROTEIN"/>
    <property type="match status" value="1"/>
</dbReference>
<reference evidence="3" key="1">
    <citation type="journal article" date="2020" name="Stud. Mycol.">
        <title>101 Dothideomycetes genomes: a test case for predicting lifestyles and emergence of pathogens.</title>
        <authorList>
            <person name="Haridas S."/>
            <person name="Albert R."/>
            <person name="Binder M."/>
            <person name="Bloem J."/>
            <person name="Labutti K."/>
            <person name="Salamov A."/>
            <person name="Andreopoulos B."/>
            <person name="Baker S."/>
            <person name="Barry K."/>
            <person name="Bills G."/>
            <person name="Bluhm B."/>
            <person name="Cannon C."/>
            <person name="Castanera R."/>
            <person name="Culley D."/>
            <person name="Daum C."/>
            <person name="Ezra D."/>
            <person name="Gonzalez J."/>
            <person name="Henrissat B."/>
            <person name="Kuo A."/>
            <person name="Liang C."/>
            <person name="Lipzen A."/>
            <person name="Lutzoni F."/>
            <person name="Magnuson J."/>
            <person name="Mondo S."/>
            <person name="Nolan M."/>
            <person name="Ohm R."/>
            <person name="Pangilinan J."/>
            <person name="Park H.-J."/>
            <person name="Ramirez L."/>
            <person name="Alfaro M."/>
            <person name="Sun H."/>
            <person name="Tritt A."/>
            <person name="Yoshinaga Y."/>
            <person name="Zwiers L.-H."/>
            <person name="Turgeon B."/>
            <person name="Goodwin S."/>
            <person name="Spatafora J."/>
            <person name="Crous P."/>
            <person name="Grigoriev I."/>
        </authorList>
    </citation>
    <scope>NUCLEOTIDE SEQUENCE</scope>
    <source>
        <strain evidence="3">CBS 109.77</strain>
    </source>
</reference>
<feature type="chain" id="PRO_5025339660" evidence="1">
    <location>
        <begin position="17"/>
        <end position="313"/>
    </location>
</feature>
<evidence type="ECO:0000313" key="3">
    <source>
        <dbReference type="EMBL" id="KAF2787973.1"/>
    </source>
</evidence>
<evidence type="ECO:0000256" key="1">
    <source>
        <dbReference type="SAM" id="SignalP"/>
    </source>
</evidence>
<dbReference type="Proteomes" id="UP000799757">
    <property type="component" value="Unassembled WGS sequence"/>
</dbReference>
<organism evidence="3 4">
    <name type="scientific">Melanomma pulvis-pyrius CBS 109.77</name>
    <dbReference type="NCBI Taxonomy" id="1314802"/>
    <lineage>
        <taxon>Eukaryota</taxon>
        <taxon>Fungi</taxon>
        <taxon>Dikarya</taxon>
        <taxon>Ascomycota</taxon>
        <taxon>Pezizomycotina</taxon>
        <taxon>Dothideomycetes</taxon>
        <taxon>Pleosporomycetidae</taxon>
        <taxon>Pleosporales</taxon>
        <taxon>Melanommataceae</taxon>
        <taxon>Melanomma</taxon>
    </lineage>
</organism>
<name>A0A6A6WVM2_9PLEO</name>
<dbReference type="SMART" id="SM00849">
    <property type="entry name" value="Lactamase_B"/>
    <property type="match status" value="1"/>
</dbReference>
<keyword evidence="1" id="KW-0732">Signal</keyword>
<protein>
    <submittedName>
        <fullName evidence="3">Metallo-hydrolase/oxidoreductase</fullName>
    </submittedName>
</protein>
<dbReference type="Pfam" id="PF00753">
    <property type="entry name" value="Lactamase_B"/>
    <property type="match status" value="1"/>
</dbReference>
<dbReference type="InterPro" id="IPR036866">
    <property type="entry name" value="RibonucZ/Hydroxyglut_hydro"/>
</dbReference>
<dbReference type="OrthoDB" id="536211at2759"/>